<feature type="compositionally biased region" description="Basic residues" evidence="1">
    <location>
        <begin position="117"/>
        <end position="132"/>
    </location>
</feature>
<dbReference type="EMBL" id="CAUYUJ010017393">
    <property type="protein sequence ID" value="CAK0874380.1"/>
    <property type="molecule type" value="Genomic_DNA"/>
</dbReference>
<sequence length="176" mass="19118">MEDARRREEDRLKAQQALFDDLDRRPQKQPAPQAEPAPGATAASSGPAAEAMSARPPAVAPPAQPAAPRQQPQQPPPQQRQGAAAGAPAGVYVPPSWNTRPPALELPRGQRASVRLRPWRRRPRPAAVRHGRAGGPERGVLHGRWFQDWFAQESTSLACPRSCRQSWCSAQGRAAS</sequence>
<feature type="region of interest" description="Disordered" evidence="1">
    <location>
        <begin position="1"/>
        <end position="139"/>
    </location>
</feature>
<evidence type="ECO:0000313" key="2">
    <source>
        <dbReference type="EMBL" id="CAK0874380.1"/>
    </source>
</evidence>
<evidence type="ECO:0000313" key="3">
    <source>
        <dbReference type="Proteomes" id="UP001189429"/>
    </source>
</evidence>
<gene>
    <name evidence="2" type="ORF">PCOR1329_LOCUS59319</name>
</gene>
<evidence type="ECO:0000256" key="1">
    <source>
        <dbReference type="SAM" id="MobiDB-lite"/>
    </source>
</evidence>
<name>A0ABN9VPG2_9DINO</name>
<accession>A0ABN9VPG2</accession>
<reference evidence="2" key="1">
    <citation type="submission" date="2023-10" db="EMBL/GenBank/DDBJ databases">
        <authorList>
            <person name="Chen Y."/>
            <person name="Shah S."/>
            <person name="Dougan E. K."/>
            <person name="Thang M."/>
            <person name="Chan C."/>
        </authorList>
    </citation>
    <scope>NUCLEOTIDE SEQUENCE [LARGE SCALE GENOMIC DNA]</scope>
</reference>
<proteinExistence type="predicted"/>
<keyword evidence="3" id="KW-1185">Reference proteome</keyword>
<feature type="compositionally biased region" description="Low complexity" evidence="1">
    <location>
        <begin position="79"/>
        <end position="95"/>
    </location>
</feature>
<comment type="caution">
    <text evidence="2">The sequence shown here is derived from an EMBL/GenBank/DDBJ whole genome shotgun (WGS) entry which is preliminary data.</text>
</comment>
<feature type="compositionally biased region" description="Low complexity" evidence="1">
    <location>
        <begin position="30"/>
        <end position="57"/>
    </location>
</feature>
<organism evidence="2 3">
    <name type="scientific">Prorocentrum cordatum</name>
    <dbReference type="NCBI Taxonomy" id="2364126"/>
    <lineage>
        <taxon>Eukaryota</taxon>
        <taxon>Sar</taxon>
        <taxon>Alveolata</taxon>
        <taxon>Dinophyceae</taxon>
        <taxon>Prorocentrales</taxon>
        <taxon>Prorocentraceae</taxon>
        <taxon>Prorocentrum</taxon>
    </lineage>
</organism>
<dbReference type="Proteomes" id="UP001189429">
    <property type="component" value="Unassembled WGS sequence"/>
</dbReference>
<protein>
    <submittedName>
        <fullName evidence="2">Uncharacterized protein</fullName>
    </submittedName>
</protein>
<feature type="compositionally biased region" description="Basic and acidic residues" evidence="1">
    <location>
        <begin position="1"/>
        <end position="13"/>
    </location>
</feature>